<evidence type="ECO:0000313" key="2">
    <source>
        <dbReference type="Proteomes" id="UP001606305"/>
    </source>
</evidence>
<name>A0ABW7G4K2_9BURK</name>
<accession>A0ABW7G4K2</accession>
<protein>
    <submittedName>
        <fullName evidence="1">Uncharacterized protein</fullName>
    </submittedName>
</protein>
<evidence type="ECO:0000313" key="1">
    <source>
        <dbReference type="EMBL" id="MFG6456867.1"/>
    </source>
</evidence>
<comment type="caution">
    <text evidence="1">The sequence shown here is derived from an EMBL/GenBank/DDBJ whole genome shotgun (WGS) entry which is preliminary data.</text>
</comment>
<gene>
    <name evidence="1" type="ORF">ACG00X_08475</name>
</gene>
<dbReference type="Proteomes" id="UP001606305">
    <property type="component" value="Unassembled WGS sequence"/>
</dbReference>
<reference evidence="1 2" key="1">
    <citation type="submission" date="2024-09" db="EMBL/GenBank/DDBJ databases">
        <title>Novel species of the genus Pelomonas and Roseateles isolated from streams.</title>
        <authorList>
            <person name="Lu H."/>
        </authorList>
    </citation>
    <scope>NUCLEOTIDE SEQUENCE [LARGE SCALE GENOMIC DNA]</scope>
    <source>
        <strain evidence="1 2">BYS96W</strain>
    </source>
</reference>
<dbReference type="RefSeq" id="WP_394487649.1">
    <property type="nucleotide sequence ID" value="NZ_JBIGIA010000005.1"/>
</dbReference>
<sequence length="270" mass="28050">MLHRLETLLETPLATALGSAATLVLAAGDKPPDTQKPQLALLATRLTRAPAAPDSDAAGREPAYASTMLTLTASAADPRLFALPPGAASRVAEVQSPPGRLLPQADAWVADAAGLHLLQAPTAPVRALLRGTAVKGYQERWAARIDLGLVAWAQQPDTASDLLGQALAVVLGQLFELDLVDLQEAPPDGGLSLRLLKPSARLLQVDRGLAAAGNVSWHRAAAQLQIDGELVQCLTMGVADPASTIKRIDFELGRLRADGTLGQDTGSVGG</sequence>
<organism evidence="1 2">
    <name type="scientific">Pelomonas nitida</name>
    <dbReference type="NCBI Taxonomy" id="3299027"/>
    <lineage>
        <taxon>Bacteria</taxon>
        <taxon>Pseudomonadati</taxon>
        <taxon>Pseudomonadota</taxon>
        <taxon>Betaproteobacteria</taxon>
        <taxon>Burkholderiales</taxon>
        <taxon>Sphaerotilaceae</taxon>
        <taxon>Roseateles</taxon>
    </lineage>
</organism>
<proteinExistence type="predicted"/>
<keyword evidence="2" id="KW-1185">Reference proteome</keyword>
<dbReference type="EMBL" id="JBIGIA010000005">
    <property type="protein sequence ID" value="MFG6456867.1"/>
    <property type="molecule type" value="Genomic_DNA"/>
</dbReference>